<dbReference type="EMBL" id="RHPJ01000005">
    <property type="protein sequence ID" value="TGO03928.1"/>
    <property type="molecule type" value="Genomic_DNA"/>
</dbReference>
<evidence type="ECO:0000256" key="1">
    <source>
        <dbReference type="SAM" id="MobiDB-lite"/>
    </source>
</evidence>
<evidence type="ECO:0000313" key="3">
    <source>
        <dbReference type="Proteomes" id="UP000297318"/>
    </source>
</evidence>
<proteinExistence type="predicted"/>
<name>A0A4Z1DYL5_9MICO</name>
<protein>
    <submittedName>
        <fullName evidence="2">Uncharacterized protein</fullName>
    </submittedName>
</protein>
<feature type="region of interest" description="Disordered" evidence="1">
    <location>
        <begin position="1"/>
        <end position="83"/>
    </location>
</feature>
<evidence type="ECO:0000313" key="2">
    <source>
        <dbReference type="EMBL" id="TGO03928.1"/>
    </source>
</evidence>
<comment type="caution">
    <text evidence="2">The sequence shown here is derived from an EMBL/GenBank/DDBJ whole genome shotgun (WGS) entry which is preliminary data.</text>
</comment>
<dbReference type="Proteomes" id="UP000297318">
    <property type="component" value="Unassembled WGS sequence"/>
</dbReference>
<gene>
    <name evidence="2" type="ORF">SERN_2940</name>
</gene>
<reference evidence="2 3" key="1">
    <citation type="submission" date="2018-11" db="EMBL/GenBank/DDBJ databases">
        <title>Complete genome sequencing of the Actinobacteria Serinibacter sp. K3-2.</title>
        <authorList>
            <person name="Rakitin A.L."/>
            <person name="Beletsky A.V."/>
            <person name="Mardanov A.V."/>
            <person name="Ravin N.V."/>
            <person name="Gromova A.S."/>
            <person name="Filippova S.N."/>
            <person name="Gal'Chenko V.F."/>
        </authorList>
    </citation>
    <scope>NUCLEOTIDE SEQUENCE [LARGE SCALE GENOMIC DNA]</scope>
    <source>
        <strain evidence="2 3">K3-2</strain>
    </source>
</reference>
<sequence>MTAVDGASITPRAEPGSTSGTICAAADTISPRSPSGTRHEEDEDDGGGGRRGHVHGVDASVTSSGRPITGGDAARPRPAVGPDGTATVLVVLVVLERVGRQPSSSSESNR</sequence>
<accession>A0A4Z1DYL5</accession>
<dbReference type="AlphaFoldDB" id="A0A4Z1DYL5"/>
<organism evidence="2 3">
    <name type="scientific">Serinibacter arcticus</name>
    <dbReference type="NCBI Taxonomy" id="1655435"/>
    <lineage>
        <taxon>Bacteria</taxon>
        <taxon>Bacillati</taxon>
        <taxon>Actinomycetota</taxon>
        <taxon>Actinomycetes</taxon>
        <taxon>Micrococcales</taxon>
        <taxon>Beutenbergiaceae</taxon>
        <taxon>Serinibacter</taxon>
    </lineage>
</organism>
<keyword evidence="3" id="KW-1185">Reference proteome</keyword>